<dbReference type="Gene3D" id="6.20.20.10">
    <property type="match status" value="1"/>
</dbReference>
<protein>
    <submittedName>
        <fullName evidence="2">Uncharacterized protein</fullName>
    </submittedName>
</protein>
<evidence type="ECO:0000313" key="2">
    <source>
        <dbReference type="EMBL" id="QKZ20279.1"/>
    </source>
</evidence>
<sequence>MSRYDLTPLQSAPPGRTVAIGWDRLGTYRLQVTDQMNGSARTVFFAGAARYDISEVATVLELAAAYADVPRYLRQALTNDRATEGYRCPTCKGRGARVLPSSSDETECSPCEGTGMVQCAHGQTLASGECPLCAFEAESPAAVEAARAFDERCARLAAALHFPRPSLLFPAPDPRRVPLGTNPMSHARRLS</sequence>
<organism evidence="2 3">
    <name type="scientific">Streptomyces chartreusis</name>
    <dbReference type="NCBI Taxonomy" id="1969"/>
    <lineage>
        <taxon>Bacteria</taxon>
        <taxon>Bacillati</taxon>
        <taxon>Actinomycetota</taxon>
        <taxon>Actinomycetes</taxon>
        <taxon>Kitasatosporales</taxon>
        <taxon>Streptomycetaceae</taxon>
        <taxon>Streptomyces</taxon>
    </lineage>
</organism>
<dbReference type="AlphaFoldDB" id="A0A7H8T9U5"/>
<dbReference type="RefSeq" id="WP_176576339.1">
    <property type="nucleotide sequence ID" value="NZ_CBDRGH010000069.1"/>
</dbReference>
<dbReference type="EMBL" id="CP056041">
    <property type="protein sequence ID" value="QKZ20279.1"/>
    <property type="molecule type" value="Genomic_DNA"/>
</dbReference>
<evidence type="ECO:0000313" key="3">
    <source>
        <dbReference type="Proteomes" id="UP000509418"/>
    </source>
</evidence>
<reference evidence="2 3" key="1">
    <citation type="submission" date="2020-06" db="EMBL/GenBank/DDBJ databases">
        <title>Genome mining for natural products.</title>
        <authorList>
            <person name="Zhang B."/>
            <person name="Shi J."/>
            <person name="Ge H."/>
        </authorList>
    </citation>
    <scope>NUCLEOTIDE SEQUENCE [LARGE SCALE GENOMIC DNA]</scope>
    <source>
        <strain evidence="2 3">NA02069</strain>
    </source>
</reference>
<accession>A0A7H8T9U5</accession>
<gene>
    <name evidence="2" type="ORF">HUT05_24760</name>
</gene>
<name>A0A7H8T9U5_STRCX</name>
<feature type="region of interest" description="Disordered" evidence="1">
    <location>
        <begin position="172"/>
        <end position="191"/>
    </location>
</feature>
<dbReference type="InterPro" id="IPR036410">
    <property type="entry name" value="HSP_DnaJ_Cys-rich_dom_sf"/>
</dbReference>
<keyword evidence="3" id="KW-1185">Reference proteome</keyword>
<evidence type="ECO:0000256" key="1">
    <source>
        <dbReference type="SAM" id="MobiDB-lite"/>
    </source>
</evidence>
<dbReference type="SUPFAM" id="SSF57938">
    <property type="entry name" value="DnaJ/Hsp40 cysteine-rich domain"/>
    <property type="match status" value="1"/>
</dbReference>
<proteinExistence type="predicted"/>
<dbReference type="Proteomes" id="UP000509418">
    <property type="component" value="Chromosome"/>
</dbReference>